<evidence type="ECO:0000259" key="1">
    <source>
        <dbReference type="PROSITE" id="PS50943"/>
    </source>
</evidence>
<dbReference type="PROSITE" id="PS50943">
    <property type="entry name" value="HTH_CROC1"/>
    <property type="match status" value="1"/>
</dbReference>
<dbReference type="Pfam" id="PF17765">
    <property type="entry name" value="MLTR_LBD"/>
    <property type="match status" value="1"/>
</dbReference>
<evidence type="ECO:0000313" key="3">
    <source>
        <dbReference type="Proteomes" id="UP000186040"/>
    </source>
</evidence>
<dbReference type="Gene3D" id="3.30.450.180">
    <property type="match status" value="1"/>
</dbReference>
<dbReference type="CDD" id="cd00093">
    <property type="entry name" value="HTH_XRE"/>
    <property type="match status" value="1"/>
</dbReference>
<sequence>MATTPLGDYLRNLRARVSPEQVGLPTTGVRRVPGLRREEVATLAGVSADYYVRLEQGRERNPSVQVLDALAAVLELDDDARLHLMHLAGVTPRPRAASVERVSPELVALMDAWPNQPALVLGRAYDVLAANQLGTALFGPAGETNLVHKVFLDPAGRSFYADWDTIAANSVAGLRMAHGEAPDHPRLRALLTGMLDRSPEFARLWSRHTARGKTVERKHLVHPEVGDLHLHMQTFDVRAAPGQQLIVYHAEPGSPSAHNLALLGALAATELSGADRSGGGPPRGRR</sequence>
<protein>
    <submittedName>
        <fullName evidence="2">Transcriptional regulator</fullName>
    </submittedName>
</protein>
<dbReference type="InterPro" id="IPR010982">
    <property type="entry name" value="Lambda_DNA-bd_dom_sf"/>
</dbReference>
<accession>A0A1Q9LLG0</accession>
<comment type="caution">
    <text evidence="2">The sequence shown here is derived from an EMBL/GenBank/DDBJ whole genome shotgun (WGS) entry which is preliminary data.</text>
</comment>
<dbReference type="RefSeq" id="WP_075975444.1">
    <property type="nucleotide sequence ID" value="NZ_MKQR01000015.1"/>
</dbReference>
<dbReference type="InterPro" id="IPR001387">
    <property type="entry name" value="Cro/C1-type_HTH"/>
</dbReference>
<dbReference type="STRING" id="1193682.BJP25_19615"/>
<dbReference type="Gene3D" id="1.10.260.40">
    <property type="entry name" value="lambda repressor-like DNA-binding domains"/>
    <property type="match status" value="1"/>
</dbReference>
<gene>
    <name evidence="2" type="ORF">BJP25_19615</name>
</gene>
<feature type="domain" description="HTH cro/C1-type" evidence="1">
    <location>
        <begin position="34"/>
        <end position="81"/>
    </location>
</feature>
<dbReference type="GO" id="GO:0003677">
    <property type="term" value="F:DNA binding"/>
    <property type="evidence" value="ECO:0007669"/>
    <property type="project" value="InterPro"/>
</dbReference>
<dbReference type="SUPFAM" id="SSF47413">
    <property type="entry name" value="lambda repressor-like DNA-binding domains"/>
    <property type="match status" value="1"/>
</dbReference>
<dbReference type="EMBL" id="MKQR01000015">
    <property type="protein sequence ID" value="OLR92833.1"/>
    <property type="molecule type" value="Genomic_DNA"/>
</dbReference>
<dbReference type="InterPro" id="IPR041413">
    <property type="entry name" value="MLTR_LBD"/>
</dbReference>
<keyword evidence="3" id="KW-1185">Reference proteome</keyword>
<dbReference type="Pfam" id="PF13560">
    <property type="entry name" value="HTH_31"/>
    <property type="match status" value="1"/>
</dbReference>
<name>A0A1Q9LLG0_9PSEU</name>
<dbReference type="SMART" id="SM00530">
    <property type="entry name" value="HTH_XRE"/>
    <property type="match status" value="1"/>
</dbReference>
<dbReference type="PANTHER" id="PTHR35010:SF2">
    <property type="entry name" value="BLL4672 PROTEIN"/>
    <property type="match status" value="1"/>
</dbReference>
<dbReference type="PANTHER" id="PTHR35010">
    <property type="entry name" value="BLL4672 PROTEIN-RELATED"/>
    <property type="match status" value="1"/>
</dbReference>
<proteinExistence type="predicted"/>
<organism evidence="2 3">
    <name type="scientific">Actinokineospora bangkokensis</name>
    <dbReference type="NCBI Taxonomy" id="1193682"/>
    <lineage>
        <taxon>Bacteria</taxon>
        <taxon>Bacillati</taxon>
        <taxon>Actinomycetota</taxon>
        <taxon>Actinomycetes</taxon>
        <taxon>Pseudonocardiales</taxon>
        <taxon>Pseudonocardiaceae</taxon>
        <taxon>Actinokineospora</taxon>
    </lineage>
</organism>
<dbReference type="Proteomes" id="UP000186040">
    <property type="component" value="Unassembled WGS sequence"/>
</dbReference>
<reference evidence="2 3" key="1">
    <citation type="submission" date="2016-10" db="EMBL/GenBank/DDBJ databases">
        <title>The Draft Genome Sequence of Actinokineospora bangkokensis 44EHWT reveals the biosynthetic pathway of antifungal compounds Thailandins with unusual extender unit butylmalonyl-CoA.</title>
        <authorList>
            <person name="Greule A."/>
            <person name="Intra B."/>
            <person name="Flemming S."/>
            <person name="Rommel M.G."/>
            <person name="Panbangred W."/>
            <person name="Bechthold A."/>
        </authorList>
    </citation>
    <scope>NUCLEOTIDE SEQUENCE [LARGE SCALE GENOMIC DNA]</scope>
    <source>
        <strain evidence="2 3">44EHW</strain>
    </source>
</reference>
<dbReference type="AlphaFoldDB" id="A0A1Q9LLG0"/>
<evidence type="ECO:0000313" key="2">
    <source>
        <dbReference type="EMBL" id="OLR92833.1"/>
    </source>
</evidence>
<dbReference type="OrthoDB" id="4790304at2"/>